<reference evidence="1 2" key="1">
    <citation type="submission" date="2016-10" db="EMBL/GenBank/DDBJ databases">
        <authorList>
            <person name="de Groot N.N."/>
        </authorList>
    </citation>
    <scope>NUCLEOTIDE SEQUENCE [LARGE SCALE GENOMIC DNA]</scope>
    <source>
        <strain evidence="1 2">DSM 2872</strain>
    </source>
</reference>
<gene>
    <name evidence="1" type="ORF">SAMN05660648_02621</name>
</gene>
<accession>A0A1H3ZXV8</accession>
<dbReference type="EMBL" id="FNQG01000013">
    <property type="protein sequence ID" value="SEA28251.1"/>
    <property type="molecule type" value="Genomic_DNA"/>
</dbReference>
<protein>
    <submittedName>
        <fullName evidence="1">Uncharacterized protein</fullName>
    </submittedName>
</protein>
<dbReference type="Proteomes" id="UP000183469">
    <property type="component" value="Unassembled WGS sequence"/>
</dbReference>
<organism evidence="1 2">
    <name type="scientific">Selenomonas ruminantium</name>
    <dbReference type="NCBI Taxonomy" id="971"/>
    <lineage>
        <taxon>Bacteria</taxon>
        <taxon>Bacillati</taxon>
        <taxon>Bacillota</taxon>
        <taxon>Negativicutes</taxon>
        <taxon>Selenomonadales</taxon>
        <taxon>Selenomonadaceae</taxon>
        <taxon>Selenomonas</taxon>
    </lineage>
</organism>
<proteinExistence type="predicted"/>
<dbReference type="RefSeq" id="WP_074673185.1">
    <property type="nucleotide sequence ID" value="NZ_FNQG01000013.1"/>
</dbReference>
<dbReference type="AlphaFoldDB" id="A0A1H3ZXV8"/>
<evidence type="ECO:0000313" key="1">
    <source>
        <dbReference type="EMBL" id="SEA28251.1"/>
    </source>
</evidence>
<dbReference type="OrthoDB" id="1669211at2"/>
<name>A0A1H3ZXV8_SELRU</name>
<sequence length="248" mass="27772">MERKWLAGMWLGVLAIALGVFTMMPDVEAADVWGLKAREGKWYDHDTGKLILEIKDGKINGLPVLRGEYAGGASASNGSANYLVNDSGKNVVLNLTIGMTGGLHKCMAVNQEITLFFTPKPQYYESVNGVYLGMTEKALLKVWGKPTRKMNHRWYYKKQGVVVRFDSGAIDRIELLKESPLSFDKSGLNCSSLDEEFEAFYGFSSSYNFWPYNNNDTDIRTYIGQGEYMFSGETGLKRASIILTIYGM</sequence>
<evidence type="ECO:0000313" key="2">
    <source>
        <dbReference type="Proteomes" id="UP000183469"/>
    </source>
</evidence>